<comment type="cofactor">
    <cofactor evidence="1">
        <name>thiamine diphosphate</name>
        <dbReference type="ChEBI" id="CHEBI:58937"/>
    </cofactor>
</comment>
<sequence>MSDAGLYENPLVPNKKLLQMYSVMADARVLDEHIAGMQKGVKARRRLESTKGQEACRVSTALELLPGDLVSDSQAGVVMDLIAGAQSKAQIDSLLGRVVEFHAGKIDGARLAREGALARVLPWVEDASSRLRMAMGAALSFKTLKRGSVVVAYVGRSELDKKEWQEIIESVAKLDLPMILVVLPSRGDKKDGVNQLSAKVRGWGMPGIPVDANDAVALYRVTQESLGRIRGGGGPVLIECKGYRVDGVGGDSRQDPLVQMKSFLLGRKVCTKAWLERAGERLRKRISSTEQ</sequence>
<proteinExistence type="predicted"/>
<evidence type="ECO:0000313" key="5">
    <source>
        <dbReference type="EMBL" id="NYF52406.1"/>
    </source>
</evidence>
<keyword evidence="2" id="KW-0560">Oxidoreductase</keyword>
<name>A0A7Y9T3I0_9BACT</name>
<dbReference type="GO" id="GO:0004739">
    <property type="term" value="F:pyruvate dehydrogenase (acetyl-transferring) activity"/>
    <property type="evidence" value="ECO:0007669"/>
    <property type="project" value="TreeGrafter"/>
</dbReference>
<protein>
    <submittedName>
        <fullName evidence="5">TPP-dependent pyruvate/acetoin dehydrogenase alpha subunit</fullName>
    </submittedName>
</protein>
<comment type="caution">
    <text evidence="5">The sequence shown here is derived from an EMBL/GenBank/DDBJ whole genome shotgun (WGS) entry which is preliminary data.</text>
</comment>
<organism evidence="5 6">
    <name type="scientific">Tunturiibacter lichenicola</name>
    <dbReference type="NCBI Taxonomy" id="2051959"/>
    <lineage>
        <taxon>Bacteria</taxon>
        <taxon>Pseudomonadati</taxon>
        <taxon>Acidobacteriota</taxon>
        <taxon>Terriglobia</taxon>
        <taxon>Terriglobales</taxon>
        <taxon>Acidobacteriaceae</taxon>
        <taxon>Tunturiibacter</taxon>
    </lineage>
</organism>
<dbReference type="PANTHER" id="PTHR11516:SF41">
    <property type="entry name" value="3-METHYL-2-OXOBUTANOATE DEHYDROGENASE SUBUNIT ALPHA"/>
    <property type="match status" value="1"/>
</dbReference>
<keyword evidence="5" id="KW-0670">Pyruvate</keyword>
<dbReference type="Pfam" id="PF00676">
    <property type="entry name" value="E1_dh"/>
    <property type="match status" value="1"/>
</dbReference>
<dbReference type="SUPFAM" id="SSF52518">
    <property type="entry name" value="Thiamin diphosphate-binding fold (THDP-binding)"/>
    <property type="match status" value="1"/>
</dbReference>
<dbReference type="Proteomes" id="UP000534186">
    <property type="component" value="Unassembled WGS sequence"/>
</dbReference>
<feature type="domain" description="Dehydrogenase E1 component" evidence="4">
    <location>
        <begin position="27"/>
        <end position="247"/>
    </location>
</feature>
<accession>A0A7Y9T3I0</accession>
<dbReference type="Gene3D" id="3.40.50.970">
    <property type="match status" value="1"/>
</dbReference>
<dbReference type="InterPro" id="IPR001017">
    <property type="entry name" value="DH_E1"/>
</dbReference>
<dbReference type="PANTHER" id="PTHR11516">
    <property type="entry name" value="PYRUVATE DEHYDROGENASE E1 COMPONENT, ALPHA SUBUNIT BACTERIAL AND ORGANELLAR"/>
    <property type="match status" value="1"/>
</dbReference>
<evidence type="ECO:0000259" key="4">
    <source>
        <dbReference type="Pfam" id="PF00676"/>
    </source>
</evidence>
<evidence type="ECO:0000256" key="2">
    <source>
        <dbReference type="ARBA" id="ARBA00023002"/>
    </source>
</evidence>
<keyword evidence="3" id="KW-0786">Thiamine pyrophosphate</keyword>
<dbReference type="AlphaFoldDB" id="A0A7Y9T3I0"/>
<dbReference type="EMBL" id="JACCCV010000002">
    <property type="protein sequence ID" value="NYF52406.1"/>
    <property type="molecule type" value="Genomic_DNA"/>
</dbReference>
<gene>
    <name evidence="5" type="ORF">HDF12_002805</name>
</gene>
<dbReference type="InterPro" id="IPR050642">
    <property type="entry name" value="PDH_E1_Alpha_Subunit"/>
</dbReference>
<evidence type="ECO:0000256" key="3">
    <source>
        <dbReference type="ARBA" id="ARBA00023052"/>
    </source>
</evidence>
<dbReference type="GO" id="GO:0006086">
    <property type="term" value="P:pyruvate decarboxylation to acetyl-CoA"/>
    <property type="evidence" value="ECO:0007669"/>
    <property type="project" value="TreeGrafter"/>
</dbReference>
<reference evidence="5 6" key="1">
    <citation type="submission" date="2020-07" db="EMBL/GenBank/DDBJ databases">
        <title>Genomic Encyclopedia of Type Strains, Phase IV (KMG-V): Genome sequencing to study the core and pangenomes of soil and plant-associated prokaryotes.</title>
        <authorList>
            <person name="Whitman W."/>
        </authorList>
    </citation>
    <scope>NUCLEOTIDE SEQUENCE [LARGE SCALE GENOMIC DNA]</scope>
    <source>
        <strain evidence="5 6">M8UP30</strain>
    </source>
</reference>
<dbReference type="InterPro" id="IPR029061">
    <property type="entry name" value="THDP-binding"/>
</dbReference>
<evidence type="ECO:0000256" key="1">
    <source>
        <dbReference type="ARBA" id="ARBA00001964"/>
    </source>
</evidence>
<evidence type="ECO:0000313" key="6">
    <source>
        <dbReference type="Proteomes" id="UP000534186"/>
    </source>
</evidence>